<protein>
    <submittedName>
        <fullName evidence="2">Uncharacterized protein</fullName>
    </submittedName>
</protein>
<reference evidence="3" key="1">
    <citation type="submission" date="2016-10" db="EMBL/GenBank/DDBJ databases">
        <title>Pseudomonas frederiksbergensis ERGS4:02 complete genome.</title>
        <authorList>
            <person name="Kumar R."/>
            <person name="Acharya V."/>
            <person name="Singh D."/>
        </authorList>
    </citation>
    <scope>NUCLEOTIDE SEQUENCE [LARGE SCALE GENOMIC DNA]</scope>
    <source>
        <strain evidence="3">ERGS4:02</strain>
    </source>
</reference>
<dbReference type="OrthoDB" id="9255865at2"/>
<accession>A0A1J0EF16</accession>
<name>A0A1J0EF16_9PSED</name>
<dbReference type="AlphaFoldDB" id="A0A1J0EF16"/>
<dbReference type="Proteomes" id="UP000182567">
    <property type="component" value="Chromosome"/>
</dbReference>
<feature type="transmembrane region" description="Helical" evidence="1">
    <location>
        <begin position="246"/>
        <end position="270"/>
    </location>
</feature>
<dbReference type="RefSeq" id="WP_071550642.1">
    <property type="nucleotide sequence ID" value="NZ_CP017886.1"/>
</dbReference>
<organism evidence="2 3">
    <name type="scientific">Pseudomonas frederiksbergensis</name>
    <dbReference type="NCBI Taxonomy" id="104087"/>
    <lineage>
        <taxon>Bacteria</taxon>
        <taxon>Pseudomonadati</taxon>
        <taxon>Pseudomonadota</taxon>
        <taxon>Gammaproteobacteria</taxon>
        <taxon>Pseudomonadales</taxon>
        <taxon>Pseudomonadaceae</taxon>
        <taxon>Pseudomonas</taxon>
    </lineage>
</organism>
<evidence type="ECO:0000256" key="1">
    <source>
        <dbReference type="SAM" id="Phobius"/>
    </source>
</evidence>
<dbReference type="SUPFAM" id="SSF58100">
    <property type="entry name" value="Bacterial hemolysins"/>
    <property type="match status" value="1"/>
</dbReference>
<sequence length="392" mass="42091">MNLFIEPPAALLTKIINPLSGAGDYAFPLQTAAWIKMQAVVRAAIAFPVTNDDFNNLYGTFTDKAEVTSALALLGKIQETASQYGNPLTLISQLAAFQKANTPPDSIYGHAVWLAAQTITSAQQIVSLLQEGLTDIGNTPDPQTRITELSELLTGEGGISSYATSLNASIGVFQAKTMSFYETLNGQLTGPTDSLKVYLTQENNILTDATSVLGSDKTQVDTLNSTIDDLNKEYIGFTVAACMAPLLFLIPIIGPVVAIADATTFGILATKVKKQMEDLRNTVSGLEEDEQKKAALVLVLGNFNKSINDVETDGTEFLNAVSTLAGGWAEFESQINLRLQSLTVQDVQDWSAFMDKINFKIAVSGWSLIASKAETFYQAGLVTFTTKASIEG</sequence>
<dbReference type="Gene3D" id="1.20.1170.10">
    <property type="match status" value="1"/>
</dbReference>
<dbReference type="GeneID" id="46907057"/>
<evidence type="ECO:0000313" key="3">
    <source>
        <dbReference type="Proteomes" id="UP000182567"/>
    </source>
</evidence>
<dbReference type="EMBL" id="CP017886">
    <property type="protein sequence ID" value="APC14641.1"/>
    <property type="molecule type" value="Genomic_DNA"/>
</dbReference>
<proteinExistence type="predicted"/>
<evidence type="ECO:0000313" key="2">
    <source>
        <dbReference type="EMBL" id="APC14641.1"/>
    </source>
</evidence>
<keyword evidence="1" id="KW-0812">Transmembrane</keyword>
<keyword evidence="1" id="KW-0472">Membrane</keyword>
<keyword evidence="1" id="KW-1133">Transmembrane helix</keyword>
<gene>
    <name evidence="2" type="ORF">BLL42_02420</name>
</gene>